<dbReference type="EMBL" id="JAGINU010000004">
    <property type="protein sequence ID" value="MBP2371830.1"/>
    <property type="molecule type" value="Genomic_DNA"/>
</dbReference>
<dbReference type="CDD" id="cd05907">
    <property type="entry name" value="VL_LC_FACS_like"/>
    <property type="match status" value="1"/>
</dbReference>
<keyword evidence="6" id="KW-1185">Reference proteome</keyword>
<evidence type="ECO:0000256" key="3">
    <source>
        <dbReference type="ARBA" id="ARBA00024484"/>
    </source>
</evidence>
<evidence type="ECO:0000313" key="6">
    <source>
        <dbReference type="Proteomes" id="UP001519295"/>
    </source>
</evidence>
<gene>
    <name evidence="5" type="ORF">JOF36_007603</name>
</gene>
<evidence type="ECO:0000256" key="1">
    <source>
        <dbReference type="ARBA" id="ARBA00022741"/>
    </source>
</evidence>
<dbReference type="Gene3D" id="3.40.50.12780">
    <property type="entry name" value="N-terminal domain of ligase-like"/>
    <property type="match status" value="1"/>
</dbReference>
<dbReference type="InterPro" id="IPR000873">
    <property type="entry name" value="AMP-dep_synth/lig_dom"/>
</dbReference>
<dbReference type="Gene3D" id="3.30.300.30">
    <property type="match status" value="1"/>
</dbReference>
<feature type="domain" description="AMP-dependent synthetase/ligase" evidence="4">
    <location>
        <begin position="29"/>
        <end position="385"/>
    </location>
</feature>
<dbReference type="InterPro" id="IPR020845">
    <property type="entry name" value="AMP-binding_CS"/>
</dbReference>
<protein>
    <submittedName>
        <fullName evidence="5">Long-chain acyl-CoA synthetase</fullName>
        <ecNumber evidence="5">6.2.1.3</ecNumber>
    </submittedName>
</protein>
<evidence type="ECO:0000313" key="5">
    <source>
        <dbReference type="EMBL" id="MBP2371830.1"/>
    </source>
</evidence>
<accession>A0ABS4W6N2</accession>
<evidence type="ECO:0000256" key="2">
    <source>
        <dbReference type="ARBA" id="ARBA00022840"/>
    </source>
</evidence>
<dbReference type="SUPFAM" id="SSF56801">
    <property type="entry name" value="Acetyl-CoA synthetase-like"/>
    <property type="match status" value="1"/>
</dbReference>
<evidence type="ECO:0000259" key="4">
    <source>
        <dbReference type="Pfam" id="PF00501"/>
    </source>
</evidence>
<dbReference type="PANTHER" id="PTHR43272:SF33">
    <property type="entry name" value="AMP-BINDING DOMAIN-CONTAINING PROTEIN-RELATED"/>
    <property type="match status" value="1"/>
</dbReference>
<dbReference type="Proteomes" id="UP001519295">
    <property type="component" value="Unassembled WGS sequence"/>
</dbReference>
<keyword evidence="5" id="KW-0436">Ligase</keyword>
<dbReference type="GO" id="GO:0004467">
    <property type="term" value="F:long-chain fatty acid-CoA ligase activity"/>
    <property type="evidence" value="ECO:0007669"/>
    <property type="project" value="UniProtKB-EC"/>
</dbReference>
<dbReference type="InterPro" id="IPR045851">
    <property type="entry name" value="AMP-bd_C_sf"/>
</dbReference>
<dbReference type="PANTHER" id="PTHR43272">
    <property type="entry name" value="LONG-CHAIN-FATTY-ACID--COA LIGASE"/>
    <property type="match status" value="1"/>
</dbReference>
<sequence>MTTVFNPPLVQLPRAGGIAAEVLHGLDATGERPVLCSMRDRIWHDLSAREVAALVRAVAAGLQVDGLVTGERVALFGANTPEWVVLDLAVLLAGAVTVPIYPTASRVQVEHVLADSGATRVFAQTPAQVTLSGGEPFDQALTRLAAAGANGPTPDPGAIAAEDIATIVYTSGTTGAPKGCVLTHRNLFAAAGNVVAYLPELFATDDASTLLFLPLSHVFGRVSALGCLWAGVRTGLLASAAELTSELARFRPSFLVLVPYALEKLRKGARVGGLTPQLEAEAVAAGARWSGPVADALRATLGGRLDHVICGGASLDPTTAAFTAALGVQVLGAYGLTETTTVVSMSAPGAVRPGRVGRALPGGEIMIAEDGEILVRGEQVSPGYWPLAGSAQSGGPGPWLRTGDLGGLDREGFLTITGRRKETIVTSGGKNVAPEPLEDRIRLHSGIAHAVVVGEGRPYVTALIFLDPDADPDADADVRGAVDDANTLVSRAESIRRFTVVDGTLSAADGTLTPSLKLRRAVIAERYAAEIESLYT</sequence>
<dbReference type="PROSITE" id="PS00455">
    <property type="entry name" value="AMP_BINDING"/>
    <property type="match status" value="1"/>
</dbReference>
<keyword evidence="1" id="KW-0547">Nucleotide-binding</keyword>
<organism evidence="5 6">
    <name type="scientific">Pseudonocardia parietis</name>
    <dbReference type="NCBI Taxonomy" id="570936"/>
    <lineage>
        <taxon>Bacteria</taxon>
        <taxon>Bacillati</taxon>
        <taxon>Actinomycetota</taxon>
        <taxon>Actinomycetes</taxon>
        <taxon>Pseudonocardiales</taxon>
        <taxon>Pseudonocardiaceae</taxon>
        <taxon>Pseudonocardia</taxon>
    </lineage>
</organism>
<dbReference type="Pfam" id="PF23562">
    <property type="entry name" value="AMP-binding_C_3"/>
    <property type="match status" value="1"/>
</dbReference>
<dbReference type="EC" id="6.2.1.3" evidence="5"/>
<comment type="caution">
    <text evidence="5">The sequence shown here is derived from an EMBL/GenBank/DDBJ whole genome shotgun (WGS) entry which is preliminary data.</text>
</comment>
<proteinExistence type="predicted"/>
<dbReference type="RefSeq" id="WP_210036915.1">
    <property type="nucleotide sequence ID" value="NZ_JAGINU010000004.1"/>
</dbReference>
<name>A0ABS4W6N2_9PSEU</name>
<reference evidence="5 6" key="1">
    <citation type="submission" date="2021-03" db="EMBL/GenBank/DDBJ databases">
        <title>Sequencing the genomes of 1000 actinobacteria strains.</title>
        <authorList>
            <person name="Klenk H.-P."/>
        </authorList>
    </citation>
    <scope>NUCLEOTIDE SEQUENCE [LARGE SCALE GENOMIC DNA]</scope>
    <source>
        <strain evidence="5 6">DSM 45256</strain>
    </source>
</reference>
<dbReference type="Pfam" id="PF00501">
    <property type="entry name" value="AMP-binding"/>
    <property type="match status" value="1"/>
</dbReference>
<dbReference type="InterPro" id="IPR042099">
    <property type="entry name" value="ANL_N_sf"/>
</dbReference>
<keyword evidence="2" id="KW-0067">ATP-binding</keyword>
<comment type="catalytic activity">
    <reaction evidence="3">
        <text>a long-chain fatty acid + ATP + CoA = a long-chain fatty acyl-CoA + AMP + diphosphate</text>
        <dbReference type="Rhea" id="RHEA:15421"/>
        <dbReference type="ChEBI" id="CHEBI:30616"/>
        <dbReference type="ChEBI" id="CHEBI:33019"/>
        <dbReference type="ChEBI" id="CHEBI:57287"/>
        <dbReference type="ChEBI" id="CHEBI:57560"/>
        <dbReference type="ChEBI" id="CHEBI:83139"/>
        <dbReference type="ChEBI" id="CHEBI:456215"/>
        <dbReference type="EC" id="6.2.1.3"/>
    </reaction>
    <physiologicalReaction direction="left-to-right" evidence="3">
        <dbReference type="Rhea" id="RHEA:15422"/>
    </physiologicalReaction>
</comment>